<dbReference type="EMBL" id="CP021780">
    <property type="protein sequence ID" value="ASA19739.1"/>
    <property type="molecule type" value="Genomic_DNA"/>
</dbReference>
<evidence type="ECO:0000313" key="4">
    <source>
        <dbReference type="EMBL" id="ASA19739.1"/>
    </source>
</evidence>
<gene>
    <name evidence="4" type="ORF">B9T62_02290</name>
</gene>
<evidence type="ECO:0000256" key="2">
    <source>
        <dbReference type="PROSITE-ProRule" id="PRU00335"/>
    </source>
</evidence>
<feature type="domain" description="HTH tetR-type" evidence="3">
    <location>
        <begin position="11"/>
        <end position="71"/>
    </location>
</feature>
<dbReference type="PROSITE" id="PS50977">
    <property type="entry name" value="HTH_TETR_2"/>
    <property type="match status" value="1"/>
</dbReference>
<dbReference type="SUPFAM" id="SSF48498">
    <property type="entry name" value="Tetracyclin repressor-like, C-terminal domain"/>
    <property type="match status" value="1"/>
</dbReference>
<evidence type="ECO:0000256" key="1">
    <source>
        <dbReference type="ARBA" id="ARBA00023125"/>
    </source>
</evidence>
<name>A0A2Z2KCQ1_9BACL</name>
<dbReference type="InterPro" id="IPR001647">
    <property type="entry name" value="HTH_TetR"/>
</dbReference>
<dbReference type="AlphaFoldDB" id="A0A2Z2KCQ1"/>
<sequence>MATTWHQEVRNRNREEFIHAGQKIMIENNFTNVGPKEICAQANLSKVTFYKCFNSMHELIFAIQQKVFGEITDFIENYPSSRSNGLESVAGYLDAWIVFLKTTPGHLKYIGFFDHTYRENYPNEELQESYLELVKEGMLGKVLRNFIAQGIQDGSIRSEVSLEQTSSFIIEMIISLMQRLAFRGKLLEEEQGVDIEELTKTSKEFVLYYLENKYR</sequence>
<accession>A0A2Z2KCQ1</accession>
<dbReference type="PANTHER" id="PTHR43479:SF11">
    <property type="entry name" value="ACREF_ENVCD OPERON REPRESSOR-RELATED"/>
    <property type="match status" value="1"/>
</dbReference>
<dbReference type="InterPro" id="IPR009057">
    <property type="entry name" value="Homeodomain-like_sf"/>
</dbReference>
<dbReference type="SUPFAM" id="SSF46689">
    <property type="entry name" value="Homeodomain-like"/>
    <property type="match status" value="1"/>
</dbReference>
<feature type="DNA-binding region" description="H-T-H motif" evidence="2">
    <location>
        <begin position="34"/>
        <end position="53"/>
    </location>
</feature>
<dbReference type="Proteomes" id="UP000249890">
    <property type="component" value="Chromosome"/>
</dbReference>
<dbReference type="InterPro" id="IPR036271">
    <property type="entry name" value="Tet_transcr_reg_TetR-rel_C_sf"/>
</dbReference>
<proteinExistence type="predicted"/>
<dbReference type="PANTHER" id="PTHR43479">
    <property type="entry name" value="ACREF/ENVCD OPERON REPRESSOR-RELATED"/>
    <property type="match status" value="1"/>
</dbReference>
<protein>
    <recommendedName>
        <fullName evidence="3">HTH tetR-type domain-containing protein</fullName>
    </recommendedName>
</protein>
<reference evidence="4 5" key="1">
    <citation type="submission" date="2017-06" db="EMBL/GenBank/DDBJ databases">
        <title>Complete genome sequence of Paenibacillus donghaensis KCTC 13049T isolated from East Sea sediment, South Korea.</title>
        <authorList>
            <person name="Jung B.K."/>
            <person name="Hong S.-J."/>
            <person name="Shin J.-H."/>
        </authorList>
    </citation>
    <scope>NUCLEOTIDE SEQUENCE [LARGE SCALE GENOMIC DNA]</scope>
    <source>
        <strain evidence="4 5">KCTC 13049</strain>
    </source>
</reference>
<organism evidence="4 5">
    <name type="scientific">Paenibacillus donghaensis</name>
    <dbReference type="NCBI Taxonomy" id="414771"/>
    <lineage>
        <taxon>Bacteria</taxon>
        <taxon>Bacillati</taxon>
        <taxon>Bacillota</taxon>
        <taxon>Bacilli</taxon>
        <taxon>Bacillales</taxon>
        <taxon>Paenibacillaceae</taxon>
        <taxon>Paenibacillus</taxon>
    </lineage>
</organism>
<evidence type="ECO:0000313" key="5">
    <source>
        <dbReference type="Proteomes" id="UP000249890"/>
    </source>
</evidence>
<dbReference type="KEGG" id="pdh:B9T62_02290"/>
<dbReference type="OrthoDB" id="118249at2"/>
<evidence type="ECO:0000259" key="3">
    <source>
        <dbReference type="PROSITE" id="PS50977"/>
    </source>
</evidence>
<dbReference type="InterPro" id="IPR050624">
    <property type="entry name" value="HTH-type_Tx_Regulator"/>
</dbReference>
<keyword evidence="5" id="KW-1185">Reference proteome</keyword>
<dbReference type="GO" id="GO:0003677">
    <property type="term" value="F:DNA binding"/>
    <property type="evidence" value="ECO:0007669"/>
    <property type="project" value="UniProtKB-UniRule"/>
</dbReference>
<dbReference type="RefSeq" id="WP_087913764.1">
    <property type="nucleotide sequence ID" value="NZ_CP021780.1"/>
</dbReference>
<dbReference type="Gene3D" id="1.10.357.10">
    <property type="entry name" value="Tetracycline Repressor, domain 2"/>
    <property type="match status" value="1"/>
</dbReference>
<keyword evidence="1 2" id="KW-0238">DNA-binding</keyword>